<dbReference type="RefSeq" id="WP_110985702.1">
    <property type="nucleotide sequence ID" value="NZ_CAWNWM010000004.1"/>
</dbReference>
<dbReference type="Proteomes" id="UP000248857">
    <property type="component" value="Unassembled WGS sequence"/>
</dbReference>
<organism evidence="1 2">
    <name type="scientific">Acaryochloris thomasi RCC1774</name>
    <dbReference type="NCBI Taxonomy" id="1764569"/>
    <lineage>
        <taxon>Bacteria</taxon>
        <taxon>Bacillati</taxon>
        <taxon>Cyanobacteriota</taxon>
        <taxon>Cyanophyceae</taxon>
        <taxon>Acaryochloridales</taxon>
        <taxon>Acaryochloridaceae</taxon>
        <taxon>Acaryochloris</taxon>
        <taxon>Acaryochloris thomasi</taxon>
    </lineage>
</organism>
<name>A0A2W1JZA8_9CYAN</name>
<evidence type="ECO:0008006" key="3">
    <source>
        <dbReference type="Google" id="ProtNLM"/>
    </source>
</evidence>
<reference evidence="1 2" key="1">
    <citation type="journal article" date="2018" name="Sci. Rep.">
        <title>A novel species of the marine cyanobacterium Acaryochloris with a unique pigment content and lifestyle.</title>
        <authorList>
            <person name="Partensky F."/>
            <person name="Six C."/>
            <person name="Ratin M."/>
            <person name="Garczarek L."/>
            <person name="Vaulot D."/>
            <person name="Probert I."/>
            <person name="Calteau A."/>
            <person name="Gourvil P."/>
            <person name="Marie D."/>
            <person name="Grebert T."/>
            <person name="Bouchier C."/>
            <person name="Le Panse S."/>
            <person name="Gachenot M."/>
            <person name="Rodriguez F."/>
            <person name="Garrido J.L."/>
        </authorList>
    </citation>
    <scope>NUCLEOTIDE SEQUENCE [LARGE SCALE GENOMIC DNA]</scope>
    <source>
        <strain evidence="1 2">RCC1774</strain>
    </source>
</reference>
<protein>
    <recommendedName>
        <fullName evidence="3">DUF2891 domain-containing protein</fullName>
    </recommendedName>
</protein>
<dbReference type="Pfam" id="PF11199">
    <property type="entry name" value="DUF2891"/>
    <property type="match status" value="1"/>
</dbReference>
<dbReference type="OrthoDB" id="9779797at2"/>
<gene>
    <name evidence="1" type="ORF">C1752_01745</name>
</gene>
<dbReference type="AlphaFoldDB" id="A0A2W1JZA8"/>
<comment type="caution">
    <text evidence="1">The sequence shown here is derived from an EMBL/GenBank/DDBJ whole genome shotgun (WGS) entry which is preliminary data.</text>
</comment>
<dbReference type="EMBL" id="PQWO01000004">
    <property type="protein sequence ID" value="PZD73801.1"/>
    <property type="molecule type" value="Genomic_DNA"/>
</dbReference>
<keyword evidence="2" id="KW-1185">Reference proteome</keyword>
<dbReference type="InterPro" id="IPR021365">
    <property type="entry name" value="DUF2891"/>
</dbReference>
<evidence type="ECO:0000313" key="2">
    <source>
        <dbReference type="Proteomes" id="UP000248857"/>
    </source>
</evidence>
<evidence type="ECO:0000313" key="1">
    <source>
        <dbReference type="EMBL" id="PZD73801.1"/>
    </source>
</evidence>
<proteinExistence type="predicted"/>
<accession>A0A2W1JZA8</accession>
<sequence length="353" mass="40506">MNIDDAIAVSEAPPSEAGRLETIATQFIQLVLSNINREYPHSGKVWLNSEADIKSPREVHPAFYGCLDWHSAVHGHWLLVRLARCFPEASFQTSVRTALDGSLTPVNLQQEATYLKQHPLFECPYGWAWLLQLATELREWSDPQATVWLSALEPLEATVASHFQHWLQNLEQPNRTGVHANTAFALGLAFDWTRTSGHQALADLIHDQSRRFYRQDRDYPFWLEPLGYDFISPSLSEADLMRRLLRPAAFANWLTDFLPSSALEQREWQLVSAKNPENYQQAHFRGLHLSRAWMLEGLCSGLPSDDPRIEYLNAKAAQYWQFTRADITDEHYASSHWVGTFAVYLLTKRGLHH</sequence>